<keyword evidence="3" id="KW-1185">Reference proteome</keyword>
<feature type="transmembrane region" description="Helical" evidence="1">
    <location>
        <begin position="44"/>
        <end position="68"/>
    </location>
</feature>
<organism evidence="2 3">
    <name type="scientific">Helicobacter didelphidarum</name>
    <dbReference type="NCBI Taxonomy" id="2040648"/>
    <lineage>
        <taxon>Bacteria</taxon>
        <taxon>Pseudomonadati</taxon>
        <taxon>Campylobacterota</taxon>
        <taxon>Epsilonproteobacteria</taxon>
        <taxon>Campylobacterales</taxon>
        <taxon>Helicobacteraceae</taxon>
        <taxon>Helicobacter</taxon>
    </lineage>
</organism>
<gene>
    <name evidence="2" type="ORF">CQA53_10870</name>
</gene>
<dbReference type="EMBL" id="NXLQ01000088">
    <property type="protein sequence ID" value="RDU60414.1"/>
    <property type="molecule type" value="Genomic_DNA"/>
</dbReference>
<keyword evidence="1" id="KW-0472">Membrane</keyword>
<evidence type="ECO:0000256" key="1">
    <source>
        <dbReference type="SAM" id="Phobius"/>
    </source>
</evidence>
<dbReference type="AlphaFoldDB" id="A0A3D8I6P6"/>
<dbReference type="Proteomes" id="UP000256379">
    <property type="component" value="Unassembled WGS sequence"/>
</dbReference>
<keyword evidence="1" id="KW-0812">Transmembrane</keyword>
<protein>
    <recommendedName>
        <fullName evidence="4">Transmembrane protein</fullName>
    </recommendedName>
</protein>
<feature type="transmembrane region" description="Helical" evidence="1">
    <location>
        <begin position="74"/>
        <end position="93"/>
    </location>
</feature>
<evidence type="ECO:0008006" key="4">
    <source>
        <dbReference type="Google" id="ProtNLM"/>
    </source>
</evidence>
<name>A0A3D8I6P6_9HELI</name>
<dbReference type="OrthoDB" id="5331180at2"/>
<evidence type="ECO:0000313" key="3">
    <source>
        <dbReference type="Proteomes" id="UP000256379"/>
    </source>
</evidence>
<evidence type="ECO:0000313" key="2">
    <source>
        <dbReference type="EMBL" id="RDU60414.1"/>
    </source>
</evidence>
<sequence length="329" mass="38810">MSEKVKISNAKQNIHILQYFVKNLNATTSFTPMQKLKIYFYKHFVLMFCFLIGFLLLLYLLIQVIYITHFSVKSILSLCIALPCYLFCVLYSIDIYEYYVTKDYQKLNIKKEDIEWKQSYIYIKSQFFRSMIKVVFAICFLIPSFNGAFYGGCVFAIMWCIAQIPPSTFVYRIFLIKDFIYEGKLHKGGILLYHPNLDCGFYPYGEFLIFQQHLVGYWNLFGVFTIFTIDCIKSIPVQDDTIYGAMNVELHFEGNFNDEFQTLWIVHTKNALLESNEDVFLKFKTMFEFLDKSPDGFLLHSYKEFATYKPYLDIVAIETQRQKGINNAK</sequence>
<keyword evidence="1" id="KW-1133">Transmembrane helix</keyword>
<feature type="transmembrane region" description="Helical" evidence="1">
    <location>
        <begin position="134"/>
        <end position="159"/>
    </location>
</feature>
<dbReference type="RefSeq" id="WP_115543962.1">
    <property type="nucleotide sequence ID" value="NZ_NXLQ01000088.1"/>
</dbReference>
<comment type="caution">
    <text evidence="2">The sequence shown here is derived from an EMBL/GenBank/DDBJ whole genome shotgun (WGS) entry which is preliminary data.</text>
</comment>
<accession>A0A3D8I6P6</accession>
<proteinExistence type="predicted"/>
<reference evidence="2 3" key="1">
    <citation type="submission" date="2018-04" db="EMBL/GenBank/DDBJ databases">
        <title>Novel Campyloabacter and Helicobacter Species and Strains.</title>
        <authorList>
            <person name="Mannion A.J."/>
            <person name="Shen Z."/>
            <person name="Fox J.G."/>
        </authorList>
    </citation>
    <scope>NUCLEOTIDE SEQUENCE [LARGE SCALE GENOMIC DNA]</scope>
    <source>
        <strain evidence="2 3">MIT 17-337</strain>
    </source>
</reference>